<feature type="compositionally biased region" description="Pro residues" evidence="1">
    <location>
        <begin position="2132"/>
        <end position="2142"/>
    </location>
</feature>
<feature type="region of interest" description="Disordered" evidence="1">
    <location>
        <begin position="1452"/>
        <end position="1497"/>
    </location>
</feature>
<feature type="compositionally biased region" description="Polar residues" evidence="1">
    <location>
        <begin position="608"/>
        <end position="621"/>
    </location>
</feature>
<feature type="region of interest" description="Disordered" evidence="1">
    <location>
        <begin position="1275"/>
        <end position="1305"/>
    </location>
</feature>
<feature type="compositionally biased region" description="Polar residues" evidence="1">
    <location>
        <begin position="2079"/>
        <end position="2091"/>
    </location>
</feature>
<dbReference type="EMBL" id="JAPMOS010000003">
    <property type="protein sequence ID" value="KAJ4462355.1"/>
    <property type="molecule type" value="Genomic_DNA"/>
</dbReference>
<feature type="compositionally biased region" description="Pro residues" evidence="1">
    <location>
        <begin position="2454"/>
        <end position="2465"/>
    </location>
</feature>
<feature type="compositionally biased region" description="Low complexity" evidence="1">
    <location>
        <begin position="1565"/>
        <end position="1576"/>
    </location>
</feature>
<feature type="region of interest" description="Disordered" evidence="1">
    <location>
        <begin position="2891"/>
        <end position="2944"/>
    </location>
</feature>
<feature type="region of interest" description="Disordered" evidence="1">
    <location>
        <begin position="418"/>
        <end position="443"/>
    </location>
</feature>
<feature type="compositionally biased region" description="Low complexity" evidence="1">
    <location>
        <begin position="1691"/>
        <end position="1710"/>
    </location>
</feature>
<name>A0ABQ8UT92_9EUKA</name>
<feature type="region of interest" description="Disordered" evidence="1">
    <location>
        <begin position="459"/>
        <end position="483"/>
    </location>
</feature>
<feature type="compositionally biased region" description="Low complexity" evidence="1">
    <location>
        <begin position="1610"/>
        <end position="1632"/>
    </location>
</feature>
<feature type="compositionally biased region" description="Low complexity" evidence="1">
    <location>
        <begin position="2122"/>
        <end position="2131"/>
    </location>
</feature>
<feature type="region of interest" description="Disordered" evidence="1">
    <location>
        <begin position="3023"/>
        <end position="3052"/>
    </location>
</feature>
<feature type="compositionally biased region" description="Pro residues" evidence="1">
    <location>
        <begin position="3029"/>
        <end position="3038"/>
    </location>
</feature>
<feature type="region of interest" description="Disordered" evidence="1">
    <location>
        <begin position="2238"/>
        <end position="2267"/>
    </location>
</feature>
<sequence>MKVEMSFCQPGLSNTYRLAPGRFRPDRLVRVQILQLRIPCGMNGQSMMLCRLMFVQMSHLPEEYRCFSPSTNVVRSAFVQIPIFPGSLGIDSIIQRLNPAAVIIQNAWRMHKAVHQWKFYRHLMRLNKRRILGLFFSKWRAMLRSKTFYRKHLLPRAWAAWQNFVFIRKALGKKSITGKVLRAWAAYARTRQAHRQKIKALTEKRQAHLIHVCLLLLYRWYKLRQYTRHHRLLQRPAFDGSVGQWTRYLETKHHLQMYRAKLTAYFETAFPVQMVMARLRHYAAYRRNKIQRMEWMRAVFVPYQHIRYAFAHWKAYHQQHMFLRIVGRRLFQRWRLFAQNLSRMSLVGEQIAEGHSRQQLALSLRNWGAYLHMRRLGHAAAFVRMNQARAKMLFFAFALQGNQLEMWATRCFLRWRELPKTPPQAPPRTSQTHELPKHTRTQRRLHTQGVWSLCSLVESPPPATTSDAPAHPDPPVGASRPPQRRQALERFVAMHQLGRQRAILKAAFATWRGNALAWDELARLELPPSQTMALHARSRMGTILLCPECGGRLHQLPNEVSAAGRSQFSALSNMPVATTAAALNFLDSGAYRDAMTPRTATVGPSRPVTPTSRVPSETHATTIPEGCSTHAGGGPGDTATVTTTTVVDPEELERIRMEALVRQTIGEANRTNPAPACMDWEPPYTVGTRDLQIRHHHCHHCHQQDHHHLIRDEPECGSVGDGDRRPCQRERDMAAWYLTLLSPMQPADQCSCGYKRRMPGPEGAAEVVECPTDRTLRARWLPLWRERGPPEAGQDSRPSLYRPGFESRYFLFWRRIVQLVLARAHTHHHLTLDTPEECAANQERHFRVTRATLLREGVNFRPSVAFNRYVALQQHRIRLRQLEVEAKLSNDTRHYLRFLSQKVAYQLHMVAPLLHTPHTACHDLLWAGIRRPPALATRHALICSRICRDANFLGDPQLNPAFTLTRHRAELSTYEPAAKYVVIPPPVKYDAQREAARYLRATIDGPPLPGFADPLLREMMRNPHEAPFEAGGGGEHSPDHDDTRGGGWVDVDCHARSPFAHLLAVCGGTPIWLLMVAAARLPRVLGQRTRLPETYEMAHPLLLQQRLSLLHIPSSSYSRGWGARSRPTSHVSRPASRGRGGSGSSPDGAALVKPGSAASSLFSESSEGMAAIFPATSGLTTPSEPRSQPATPPPPSPGDTDHEDKPQPQPGAMSTPPAPTDQAREKEKEKEKEKDGGLLSLAQIVASRAAEAGGAENMTVQFRPLHDRRRGSIASTLAPGSVNSGTATPAAAARSRRVRRWDTSEADLSVSSSASAKPIEPFLDMPVVKPVKPEIFEKLFVLGDQQPAWETMSPRTKTTYLTGIYERSLIALRAADGDFRERLKTVLEAEPPPPPTPPPPRRTASGDRLTRRGSFRAVAAVAGRVMRSGSRLHQAPPARQVAILATTNIISPAASPAPPAAPEQPPTPTAPRPTSAQSSSIRPPPSPVVLPPAESPVPPALDAPPLVVAPGHAMVATTATFPGPPSPSIPAADMTATATAWAHGETTANDETLALANHPAAQGLAAPDAAAAAPASSGGGDDGGAAPAELLGVPPSSRVPSSYGAGGGPTSARSSSPGPSQLSSSGQPQSRSPSPPPRTGSVGNAMLTIVPIARKKHGDGGGGGGGGSRRGRVGLPRPVPSRGSPTPPAAPQTAAAPRRAAEASPRSTLTTPPPTPPALVAAFSNYLLGPDRNGLGSAGSAGGLVKVGSTGQLDEIDAFLRLKAEEATLDAARVASRQAAQAAQATALAKAEAEVRSRHAARRASEIAWFKDTPSPPHLTFGLLPGGCGAGVCIRMTRCTSAPPATMGHFGELLDDLKRTSVRLPDLMMARYRLRHSERVAAPPSRLAGSIRRTRSAPPRRAAPEGWAQAAALKTGLTAARVVTGEKTGAGAAQPRLAGDCLTDSERFEAAWAGRLRVWLMKLAQSPPVAGTGRHHGDSARRFHQDLLRENVFVPLTIRSAATRSSGPAATAAAVTGGRLAPSATDTSGVIVLASSRQSTADTGDEDGTSLASTSLPIPPPAGGLPKAPPPPALPPDSPRSQSAPMSPTSPRSREEPTAAAERVEMAFGDGGGIAGPPAVPTPSSSSGLGAPPTPAPSPSRSPSPSRRPPRGAGSARQGMPPATGVPLPATIRDLTQSLPLPVMEVPLVPAPVNPNPVSLPFVQQFHGPVPLFPSLAHPRSAAPLARVKQAIRDEFTTGAIPVPPPPLATAAPPTPPGERHHHHHHQAAPLWLKQSTAEPPAGLFDILLPPPPGATPMARARSAAAQLQQQTRSAVVRVRVAPPRRRVIWGEDGDPAGNEVVTTTLAAAAPPPPSAPAPVVPARPQAPHQPASLAQTLTEKGLLAEATRPEPKGASGGGRHVAVHLPPDLSVAPAVLMAPPQARRPAGPPAAVPGPARPKAADVSQPPDLQQPGPVPPHAPPGVSPPRARSPEPQGLAISPSQLSLSPFPALASPTGRPGSSLSAPQSEEGEPPSPVPSSTMSSVRLMTPPSRPPTSGGLWAGAPPRADSASPSRTGSAGRNTVSQGSASSTATLISGVAAGPTIAGPTSLLRAVQTALRSSAGTLPASGAGLQPRPAPSSHHQPQPNRRVPAAPVAMVTPSSIPEDAGSSWPPLTLPPLGPEPPPPPPASPSLHGSDSCASTSLSALWRELPTPSSGRSVDDWGHVWDDRRRLADVRAVTAGASALEARPQSGVRLRHQQRLMQERGVAARRSLHQNEQFNTRMASPSGMREASAPGDQPAPDGHAAEHRAPHQPPRSQPQSPPPSPRSPAAAAAAPPPPSSPPRPPGSPSRQISSPFPPSSGSPSVSSPAPGGGACASPPLLGTAHALLEAKRRALLRAVLGRMPEPNEIGAEVVQDDEGDVIVVPQTLPSEPGTPTGDGPPPPLPETRPSPPPPQQALEEAAETNAALRALEMDHARRLEQISAALEELQLLGLRHASPVDLVRRRSRAGGIGEGPRAPGALVHGPAPTLARPLLLEGDLAALPAPGSPPPPQPAPRAGGAVSPLLGEAPGSPFAVTRSSFGSSLRLAARP</sequence>
<evidence type="ECO:0000256" key="1">
    <source>
        <dbReference type="SAM" id="MobiDB-lite"/>
    </source>
</evidence>
<dbReference type="Proteomes" id="UP001141327">
    <property type="component" value="Unassembled WGS sequence"/>
</dbReference>
<feature type="compositionally biased region" description="Low complexity" evidence="1">
    <location>
        <begin position="2363"/>
        <end position="2373"/>
    </location>
</feature>
<feature type="compositionally biased region" description="Pro residues" evidence="1">
    <location>
        <begin position="1390"/>
        <end position="1401"/>
    </location>
</feature>
<keyword evidence="3" id="KW-1185">Reference proteome</keyword>
<feature type="region of interest" description="Disordered" evidence="1">
    <location>
        <begin position="2036"/>
        <end position="2169"/>
    </location>
</feature>
<feature type="region of interest" description="Disordered" evidence="1">
    <location>
        <begin position="597"/>
        <end position="640"/>
    </location>
</feature>
<feature type="region of interest" description="Disordered" evidence="1">
    <location>
        <begin position="2421"/>
        <end position="2570"/>
    </location>
</feature>
<feature type="compositionally biased region" description="Low complexity" evidence="1">
    <location>
        <begin position="2143"/>
        <end position="2156"/>
    </location>
</feature>
<feature type="region of interest" description="Disordered" evidence="1">
    <location>
        <begin position="2349"/>
        <end position="2373"/>
    </location>
</feature>
<feature type="compositionally biased region" description="Polar residues" evidence="1">
    <location>
        <begin position="2757"/>
        <end position="2766"/>
    </location>
</feature>
<feature type="compositionally biased region" description="Pro residues" evidence="1">
    <location>
        <begin position="2921"/>
        <end position="2938"/>
    </location>
</feature>
<feature type="compositionally biased region" description="Pro residues" evidence="1">
    <location>
        <begin position="1455"/>
        <end position="1471"/>
    </location>
</feature>
<feature type="compositionally biased region" description="Pro residues" evidence="1">
    <location>
        <begin position="2655"/>
        <end position="2671"/>
    </location>
</feature>
<dbReference type="PANTHER" id="PTHR45691">
    <property type="entry name" value="PROTEIN DIAPHANOUS"/>
    <property type="match status" value="1"/>
</dbReference>
<proteinExistence type="predicted"/>
<dbReference type="InterPro" id="IPR051412">
    <property type="entry name" value="Formin_Homology_Diaphanous_sf"/>
</dbReference>
<protein>
    <submittedName>
        <fullName evidence="2">Uncharacterized protein</fullName>
    </submittedName>
</protein>
<organism evidence="2 3">
    <name type="scientific">Paratrimastix pyriformis</name>
    <dbReference type="NCBI Taxonomy" id="342808"/>
    <lineage>
        <taxon>Eukaryota</taxon>
        <taxon>Metamonada</taxon>
        <taxon>Preaxostyla</taxon>
        <taxon>Paratrimastigidae</taxon>
        <taxon>Paratrimastix</taxon>
    </lineage>
</organism>
<reference evidence="2" key="1">
    <citation type="journal article" date="2022" name="bioRxiv">
        <title>Genomics of Preaxostyla Flagellates Illuminates Evolutionary Transitions and the Path Towards Mitochondrial Loss.</title>
        <authorList>
            <person name="Novak L.V.F."/>
            <person name="Treitli S.C."/>
            <person name="Pyrih J."/>
            <person name="Halakuc P."/>
            <person name="Pipaliya S.V."/>
            <person name="Vacek V."/>
            <person name="Brzon O."/>
            <person name="Soukal P."/>
            <person name="Eme L."/>
            <person name="Dacks J.B."/>
            <person name="Karnkowska A."/>
            <person name="Elias M."/>
            <person name="Hampl V."/>
        </authorList>
    </citation>
    <scope>NUCLEOTIDE SEQUENCE</scope>
    <source>
        <strain evidence="2">RCP-MX</strain>
    </source>
</reference>
<feature type="compositionally biased region" description="Pro residues" evidence="1">
    <location>
        <begin position="2817"/>
        <end position="2830"/>
    </location>
</feature>
<evidence type="ECO:0000313" key="2">
    <source>
        <dbReference type="EMBL" id="KAJ4462355.1"/>
    </source>
</evidence>
<feature type="compositionally biased region" description="Pro residues" evidence="1">
    <location>
        <begin position="1482"/>
        <end position="1497"/>
    </location>
</feature>
<evidence type="ECO:0000313" key="3">
    <source>
        <dbReference type="Proteomes" id="UP001141327"/>
    </source>
</evidence>
<feature type="compositionally biased region" description="Pro residues" evidence="1">
    <location>
        <begin position="2242"/>
        <end position="2257"/>
    </location>
</feature>
<feature type="compositionally biased region" description="Pro residues" evidence="1">
    <location>
        <begin position="2794"/>
        <end position="2809"/>
    </location>
</feature>
<feature type="compositionally biased region" description="Pro residues" evidence="1">
    <location>
        <begin position="2350"/>
        <end position="2362"/>
    </location>
</feature>
<feature type="region of interest" description="Disordered" evidence="1">
    <location>
        <begin position="1117"/>
        <end position="1153"/>
    </location>
</feature>
<dbReference type="PANTHER" id="PTHR45691:SF6">
    <property type="entry name" value="PROTEIN DIAPHANOUS"/>
    <property type="match status" value="1"/>
</dbReference>
<feature type="compositionally biased region" description="Low complexity" evidence="1">
    <location>
        <begin position="1144"/>
        <end position="1153"/>
    </location>
</feature>
<feature type="compositionally biased region" description="Low complexity" evidence="1">
    <location>
        <begin position="1673"/>
        <end position="1684"/>
    </location>
</feature>
<feature type="region of interest" description="Disordered" evidence="1">
    <location>
        <begin position="1175"/>
        <end position="1240"/>
    </location>
</feature>
<feature type="compositionally biased region" description="Low complexity" evidence="1">
    <location>
        <begin position="1472"/>
        <end position="1481"/>
    </location>
</feature>
<feature type="compositionally biased region" description="Basic and acidic residues" evidence="1">
    <location>
        <begin position="2092"/>
        <end position="2105"/>
    </location>
</feature>
<feature type="compositionally biased region" description="Pro residues" evidence="1">
    <location>
        <begin position="2427"/>
        <end position="2437"/>
    </location>
</feature>
<feature type="region of interest" description="Disordered" evidence="1">
    <location>
        <begin position="2603"/>
        <end position="2704"/>
    </location>
</feature>
<feature type="region of interest" description="Disordered" evidence="1">
    <location>
        <begin position="1024"/>
        <end position="1044"/>
    </location>
</feature>
<feature type="region of interest" description="Disordered" evidence="1">
    <location>
        <begin position="1565"/>
        <end position="1717"/>
    </location>
</feature>
<feature type="compositionally biased region" description="Basic and acidic residues" evidence="1">
    <location>
        <begin position="1222"/>
        <end position="1236"/>
    </location>
</feature>
<feature type="region of interest" description="Disordered" evidence="1">
    <location>
        <begin position="1884"/>
        <end position="1904"/>
    </location>
</feature>
<comment type="caution">
    <text evidence="2">The sequence shown here is derived from an EMBL/GenBank/DDBJ whole genome shotgun (WGS) entry which is preliminary data.</text>
</comment>
<feature type="region of interest" description="Disordered" evidence="1">
    <location>
        <begin position="1386"/>
        <end position="1413"/>
    </location>
</feature>
<feature type="compositionally biased region" description="Polar residues" evidence="1">
    <location>
        <begin position="2551"/>
        <end position="2570"/>
    </location>
</feature>
<accession>A0ABQ8UT92</accession>
<feature type="region of interest" description="Disordered" evidence="1">
    <location>
        <begin position="2725"/>
        <end position="2863"/>
    </location>
</feature>
<gene>
    <name evidence="2" type="ORF">PAPYR_975</name>
</gene>
<feature type="compositionally biased region" description="Low complexity" evidence="1">
    <location>
        <begin position="2844"/>
        <end position="2863"/>
    </location>
</feature>
<feature type="compositionally biased region" description="Pro residues" evidence="1">
    <location>
        <begin position="2057"/>
        <end position="2078"/>
    </location>
</feature>